<evidence type="ECO:0000313" key="2">
    <source>
        <dbReference type="EMBL" id="KAF2023187.1"/>
    </source>
</evidence>
<gene>
    <name evidence="2" type="ORF">EK21DRAFT_81445</name>
</gene>
<sequence length="236" mass="27410">MRRFIDHALRRTKLINSDQSNPVDMEAPPQPHSTVGPAHLQNHCAIFGQLSADLRLLIHEAVLSDPDRLLHIVPYRCYVEAFHVLYDANTFSFNGAACIPRFRSILTVNNWNTIRRMNLSTVFKVPMELSPALKYIPPENYNEWAQNCEVVGTLKGLRWLFIDMTIWNYHDYKTTNTPDDRALIFILSHLRAIPVKFMEVEMNVDISEAVKSALEPMDFTITKRHRPYNTRVFRQA</sequence>
<organism evidence="2 3">
    <name type="scientific">Setomelanomma holmii</name>
    <dbReference type="NCBI Taxonomy" id="210430"/>
    <lineage>
        <taxon>Eukaryota</taxon>
        <taxon>Fungi</taxon>
        <taxon>Dikarya</taxon>
        <taxon>Ascomycota</taxon>
        <taxon>Pezizomycotina</taxon>
        <taxon>Dothideomycetes</taxon>
        <taxon>Pleosporomycetidae</taxon>
        <taxon>Pleosporales</taxon>
        <taxon>Pleosporineae</taxon>
        <taxon>Phaeosphaeriaceae</taxon>
        <taxon>Setomelanomma</taxon>
    </lineage>
</organism>
<accession>A0A9P4GWD5</accession>
<evidence type="ECO:0000313" key="3">
    <source>
        <dbReference type="Proteomes" id="UP000799777"/>
    </source>
</evidence>
<dbReference type="PANTHER" id="PTHR38790">
    <property type="entry name" value="2EXR DOMAIN-CONTAINING PROTEIN-RELATED"/>
    <property type="match status" value="1"/>
</dbReference>
<dbReference type="AlphaFoldDB" id="A0A9P4GWD5"/>
<feature type="domain" description="DUF7730" evidence="1">
    <location>
        <begin position="76"/>
        <end position="169"/>
    </location>
</feature>
<proteinExistence type="predicted"/>
<dbReference type="InterPro" id="IPR056632">
    <property type="entry name" value="DUF7730"/>
</dbReference>
<keyword evidence="3" id="KW-1185">Reference proteome</keyword>
<dbReference type="Proteomes" id="UP000799777">
    <property type="component" value="Unassembled WGS sequence"/>
</dbReference>
<evidence type="ECO:0000259" key="1">
    <source>
        <dbReference type="Pfam" id="PF24864"/>
    </source>
</evidence>
<dbReference type="OrthoDB" id="4757095at2759"/>
<protein>
    <recommendedName>
        <fullName evidence="1">DUF7730 domain-containing protein</fullName>
    </recommendedName>
</protein>
<comment type="caution">
    <text evidence="2">The sequence shown here is derived from an EMBL/GenBank/DDBJ whole genome shotgun (WGS) entry which is preliminary data.</text>
</comment>
<dbReference type="Pfam" id="PF24864">
    <property type="entry name" value="DUF7730"/>
    <property type="match status" value="1"/>
</dbReference>
<name>A0A9P4GWD5_9PLEO</name>
<reference evidence="2" key="1">
    <citation type="journal article" date="2020" name="Stud. Mycol.">
        <title>101 Dothideomycetes genomes: a test case for predicting lifestyles and emergence of pathogens.</title>
        <authorList>
            <person name="Haridas S."/>
            <person name="Albert R."/>
            <person name="Binder M."/>
            <person name="Bloem J."/>
            <person name="Labutti K."/>
            <person name="Salamov A."/>
            <person name="Andreopoulos B."/>
            <person name="Baker S."/>
            <person name="Barry K."/>
            <person name="Bills G."/>
            <person name="Bluhm B."/>
            <person name="Cannon C."/>
            <person name="Castanera R."/>
            <person name="Culley D."/>
            <person name="Daum C."/>
            <person name="Ezra D."/>
            <person name="Gonzalez J."/>
            <person name="Henrissat B."/>
            <person name="Kuo A."/>
            <person name="Liang C."/>
            <person name="Lipzen A."/>
            <person name="Lutzoni F."/>
            <person name="Magnuson J."/>
            <person name="Mondo S."/>
            <person name="Nolan M."/>
            <person name="Ohm R."/>
            <person name="Pangilinan J."/>
            <person name="Park H.-J."/>
            <person name="Ramirez L."/>
            <person name="Alfaro M."/>
            <person name="Sun H."/>
            <person name="Tritt A."/>
            <person name="Yoshinaga Y."/>
            <person name="Zwiers L.-H."/>
            <person name="Turgeon B."/>
            <person name="Goodwin S."/>
            <person name="Spatafora J."/>
            <person name="Crous P."/>
            <person name="Grigoriev I."/>
        </authorList>
    </citation>
    <scope>NUCLEOTIDE SEQUENCE</scope>
    <source>
        <strain evidence="2">CBS 110217</strain>
    </source>
</reference>
<dbReference type="PANTHER" id="PTHR38790:SF4">
    <property type="entry name" value="2EXR DOMAIN-CONTAINING PROTEIN"/>
    <property type="match status" value="1"/>
</dbReference>
<dbReference type="EMBL" id="ML978370">
    <property type="protein sequence ID" value="KAF2023187.1"/>
    <property type="molecule type" value="Genomic_DNA"/>
</dbReference>